<reference evidence="9 10" key="1">
    <citation type="submission" date="2023-07" db="EMBL/GenBank/DDBJ databases">
        <title>Sorghum-associated microbial communities from plants grown in Nebraska, USA.</title>
        <authorList>
            <person name="Schachtman D."/>
        </authorList>
    </citation>
    <scope>NUCLEOTIDE SEQUENCE [LARGE SCALE GENOMIC DNA]</scope>
    <source>
        <strain evidence="9 10">CC482</strain>
    </source>
</reference>
<gene>
    <name evidence="9" type="ORF">J2T15_003132</name>
</gene>
<evidence type="ECO:0000313" key="10">
    <source>
        <dbReference type="Proteomes" id="UP001229346"/>
    </source>
</evidence>
<dbReference type="PANTHER" id="PTHR43744:SF9">
    <property type="entry name" value="POLYGALACTURONAN_RHAMNOGALACTURONAN TRANSPORT SYSTEM PERMEASE PROTEIN YTCP"/>
    <property type="match status" value="1"/>
</dbReference>
<dbReference type="SUPFAM" id="SSF161098">
    <property type="entry name" value="MetI-like"/>
    <property type="match status" value="1"/>
</dbReference>
<protein>
    <submittedName>
        <fullName evidence="9">Aldouronate transport system permease protein</fullName>
    </submittedName>
</protein>
<feature type="domain" description="ABC transmembrane type-1" evidence="8">
    <location>
        <begin position="75"/>
        <end position="274"/>
    </location>
</feature>
<dbReference type="RefSeq" id="WP_307204938.1">
    <property type="nucleotide sequence ID" value="NZ_JAUSSU010000006.1"/>
</dbReference>
<dbReference type="InterPro" id="IPR000515">
    <property type="entry name" value="MetI-like"/>
</dbReference>
<name>A0ABT9U237_PAEHA</name>
<keyword evidence="4 7" id="KW-0812">Transmembrane</keyword>
<sequence>MVKLMSKGDRFFTVFVYAFLIAFTLLILFPLFYVISTSFAPERDYYTRGFFLIPSSWTLEAYQYLLYNPSFVGAFKSSVIITVFGTIISMTLTSMMGYGLSERWLKGRTAINFMILFTMLFSGGLIPSYLVVSGLHLIDTYWALWLPGAVSAFSVIVMRGFFGSIPYELKESARIDGCGEWRLFGTIILPLAKPVIATFTLFGIVGNWNTYFSAVIYFNDASKWPLQVFLRQMLILEDEKIGQLAEPIFTYTPSARMAAILITAIPLLVIYPFLQKYFNKGMFIGSLKG</sequence>
<keyword evidence="10" id="KW-1185">Reference proteome</keyword>
<dbReference type="PANTHER" id="PTHR43744">
    <property type="entry name" value="ABC TRANSPORTER PERMEASE PROTEIN MG189-RELATED-RELATED"/>
    <property type="match status" value="1"/>
</dbReference>
<evidence type="ECO:0000259" key="8">
    <source>
        <dbReference type="PROSITE" id="PS50928"/>
    </source>
</evidence>
<feature type="transmembrane region" description="Helical" evidence="7">
    <location>
        <begin position="110"/>
        <end position="130"/>
    </location>
</feature>
<dbReference type="Gene3D" id="1.10.3720.10">
    <property type="entry name" value="MetI-like"/>
    <property type="match status" value="1"/>
</dbReference>
<feature type="transmembrane region" description="Helical" evidence="7">
    <location>
        <begin position="142"/>
        <end position="162"/>
    </location>
</feature>
<evidence type="ECO:0000256" key="3">
    <source>
        <dbReference type="ARBA" id="ARBA00022475"/>
    </source>
</evidence>
<dbReference type="PROSITE" id="PS50928">
    <property type="entry name" value="ABC_TM1"/>
    <property type="match status" value="1"/>
</dbReference>
<keyword evidence="3" id="KW-1003">Cell membrane</keyword>
<dbReference type="InterPro" id="IPR035906">
    <property type="entry name" value="MetI-like_sf"/>
</dbReference>
<proteinExistence type="inferred from homology"/>
<evidence type="ECO:0000256" key="1">
    <source>
        <dbReference type="ARBA" id="ARBA00004651"/>
    </source>
</evidence>
<dbReference type="CDD" id="cd06261">
    <property type="entry name" value="TM_PBP2"/>
    <property type="match status" value="1"/>
</dbReference>
<evidence type="ECO:0000256" key="6">
    <source>
        <dbReference type="ARBA" id="ARBA00023136"/>
    </source>
</evidence>
<dbReference type="EMBL" id="JAUSSU010000006">
    <property type="protein sequence ID" value="MDQ0113689.1"/>
    <property type="molecule type" value="Genomic_DNA"/>
</dbReference>
<dbReference type="Proteomes" id="UP001229346">
    <property type="component" value="Unassembled WGS sequence"/>
</dbReference>
<keyword evidence="6 7" id="KW-0472">Membrane</keyword>
<comment type="similarity">
    <text evidence="7">Belongs to the binding-protein-dependent transport system permease family.</text>
</comment>
<comment type="caution">
    <text evidence="9">The sequence shown here is derived from an EMBL/GenBank/DDBJ whole genome shotgun (WGS) entry which is preliminary data.</text>
</comment>
<evidence type="ECO:0000256" key="5">
    <source>
        <dbReference type="ARBA" id="ARBA00022989"/>
    </source>
</evidence>
<feature type="transmembrane region" description="Helical" evidence="7">
    <location>
        <begin position="79"/>
        <end position="98"/>
    </location>
</feature>
<evidence type="ECO:0000256" key="4">
    <source>
        <dbReference type="ARBA" id="ARBA00022692"/>
    </source>
</evidence>
<feature type="transmembrane region" description="Helical" evidence="7">
    <location>
        <begin position="183"/>
        <end position="205"/>
    </location>
</feature>
<keyword evidence="2 7" id="KW-0813">Transport</keyword>
<keyword evidence="5 7" id="KW-1133">Transmembrane helix</keyword>
<dbReference type="Pfam" id="PF00528">
    <property type="entry name" value="BPD_transp_1"/>
    <property type="match status" value="1"/>
</dbReference>
<evidence type="ECO:0000256" key="7">
    <source>
        <dbReference type="RuleBase" id="RU363032"/>
    </source>
</evidence>
<accession>A0ABT9U237</accession>
<organism evidence="9 10">
    <name type="scientific">Paenibacillus harenae</name>
    <dbReference type="NCBI Taxonomy" id="306543"/>
    <lineage>
        <taxon>Bacteria</taxon>
        <taxon>Bacillati</taxon>
        <taxon>Bacillota</taxon>
        <taxon>Bacilli</taxon>
        <taxon>Bacillales</taxon>
        <taxon>Paenibacillaceae</taxon>
        <taxon>Paenibacillus</taxon>
    </lineage>
</organism>
<evidence type="ECO:0000313" key="9">
    <source>
        <dbReference type="EMBL" id="MDQ0113689.1"/>
    </source>
</evidence>
<comment type="subcellular location">
    <subcellularLocation>
        <location evidence="1 7">Cell membrane</location>
        <topology evidence="1 7">Multi-pass membrane protein</topology>
    </subcellularLocation>
</comment>
<feature type="transmembrane region" description="Helical" evidence="7">
    <location>
        <begin position="12"/>
        <end position="35"/>
    </location>
</feature>
<feature type="transmembrane region" description="Helical" evidence="7">
    <location>
        <begin position="255"/>
        <end position="274"/>
    </location>
</feature>
<evidence type="ECO:0000256" key="2">
    <source>
        <dbReference type="ARBA" id="ARBA00022448"/>
    </source>
</evidence>